<evidence type="ECO:0000259" key="3">
    <source>
        <dbReference type="PROSITE" id="PS51857"/>
    </source>
</evidence>
<comment type="caution">
    <text evidence="4">The sequence shown here is derived from an EMBL/GenBank/DDBJ whole genome shotgun (WGS) entry which is preliminary data.</text>
</comment>
<evidence type="ECO:0000256" key="1">
    <source>
        <dbReference type="ARBA" id="ARBA00004496"/>
    </source>
</evidence>
<dbReference type="GO" id="GO:0005737">
    <property type="term" value="C:cytoplasm"/>
    <property type="evidence" value="ECO:0007669"/>
    <property type="project" value="UniProtKB-SubCell"/>
</dbReference>
<dbReference type="SUPFAM" id="SSF50249">
    <property type="entry name" value="Nucleic acid-binding proteins"/>
    <property type="match status" value="1"/>
</dbReference>
<feature type="domain" description="CSD" evidence="3">
    <location>
        <begin position="5"/>
        <end position="71"/>
    </location>
</feature>
<dbReference type="FunFam" id="2.40.50.140:FF:000006">
    <property type="entry name" value="Cold shock protein CspC"/>
    <property type="match status" value="1"/>
</dbReference>
<sequence>MVLKLVKGTVKWFNGRKGYGFISSEEGNDVFVHYSSLAGEGDGYKSLNENDKVEFDVTEGQKGPQASNVVVTERAPRQFSSGGRGNHY</sequence>
<keyword evidence="2" id="KW-0963">Cytoplasm</keyword>
<dbReference type="InterPro" id="IPR002059">
    <property type="entry name" value="CSP_DNA-bd"/>
</dbReference>
<dbReference type="SMART" id="SM00357">
    <property type="entry name" value="CSP"/>
    <property type="match status" value="1"/>
</dbReference>
<dbReference type="PIRSF" id="PIRSF002599">
    <property type="entry name" value="Cold_shock_A"/>
    <property type="match status" value="1"/>
</dbReference>
<evidence type="ECO:0000256" key="2">
    <source>
        <dbReference type="ARBA" id="ARBA00022490"/>
    </source>
</evidence>
<dbReference type="InterPro" id="IPR012156">
    <property type="entry name" value="Cold_shock_CspA"/>
</dbReference>
<proteinExistence type="predicted"/>
<dbReference type="InterPro" id="IPR012340">
    <property type="entry name" value="NA-bd_OB-fold"/>
</dbReference>
<dbReference type="Gene3D" id="6.20.370.130">
    <property type="match status" value="1"/>
</dbReference>
<evidence type="ECO:0000313" key="4">
    <source>
        <dbReference type="EMBL" id="KKM84863.1"/>
    </source>
</evidence>
<organism evidence="4">
    <name type="scientific">marine sediment metagenome</name>
    <dbReference type="NCBI Taxonomy" id="412755"/>
    <lineage>
        <taxon>unclassified sequences</taxon>
        <taxon>metagenomes</taxon>
        <taxon>ecological metagenomes</taxon>
    </lineage>
</organism>
<dbReference type="InterPro" id="IPR050181">
    <property type="entry name" value="Cold_shock_domain"/>
</dbReference>
<dbReference type="PROSITE" id="PS00352">
    <property type="entry name" value="CSD_1"/>
    <property type="match status" value="1"/>
</dbReference>
<comment type="subcellular location">
    <subcellularLocation>
        <location evidence="1">Cytoplasm</location>
    </subcellularLocation>
</comment>
<dbReference type="GO" id="GO:0003676">
    <property type="term" value="F:nucleic acid binding"/>
    <property type="evidence" value="ECO:0007669"/>
    <property type="project" value="InterPro"/>
</dbReference>
<dbReference type="Pfam" id="PF00313">
    <property type="entry name" value="CSD"/>
    <property type="match status" value="1"/>
</dbReference>
<gene>
    <name evidence="4" type="ORF">LCGC14_1294910</name>
</gene>
<dbReference type="InterPro" id="IPR011129">
    <property type="entry name" value="CSD"/>
</dbReference>
<dbReference type="PANTHER" id="PTHR11544">
    <property type="entry name" value="COLD SHOCK DOMAIN CONTAINING PROTEINS"/>
    <property type="match status" value="1"/>
</dbReference>
<dbReference type="CDD" id="cd04458">
    <property type="entry name" value="CSP_CDS"/>
    <property type="match status" value="1"/>
</dbReference>
<name>A0A0F9KT38_9ZZZZ</name>
<accession>A0A0F9KT38</accession>
<dbReference type="InterPro" id="IPR019844">
    <property type="entry name" value="CSD_CS"/>
</dbReference>
<protein>
    <recommendedName>
        <fullName evidence="3">CSD domain-containing protein</fullName>
    </recommendedName>
</protein>
<dbReference type="AlphaFoldDB" id="A0A0F9KT38"/>
<dbReference type="EMBL" id="LAZR01007502">
    <property type="protein sequence ID" value="KKM84863.1"/>
    <property type="molecule type" value="Genomic_DNA"/>
</dbReference>
<dbReference type="Gene3D" id="2.40.50.140">
    <property type="entry name" value="Nucleic acid-binding proteins"/>
    <property type="match status" value="1"/>
</dbReference>
<dbReference type="PRINTS" id="PR00050">
    <property type="entry name" value="COLDSHOCK"/>
</dbReference>
<dbReference type="PROSITE" id="PS51857">
    <property type="entry name" value="CSD_2"/>
    <property type="match status" value="1"/>
</dbReference>
<reference evidence="4" key="1">
    <citation type="journal article" date="2015" name="Nature">
        <title>Complex archaea that bridge the gap between prokaryotes and eukaryotes.</title>
        <authorList>
            <person name="Spang A."/>
            <person name="Saw J.H."/>
            <person name="Jorgensen S.L."/>
            <person name="Zaremba-Niedzwiedzka K."/>
            <person name="Martijn J."/>
            <person name="Lind A.E."/>
            <person name="van Eijk R."/>
            <person name="Schleper C."/>
            <person name="Guy L."/>
            <person name="Ettema T.J."/>
        </authorList>
    </citation>
    <scope>NUCLEOTIDE SEQUENCE</scope>
</reference>